<accession>A0A1L3Q1Y0</accession>
<dbReference type="AlphaFoldDB" id="A0A1L3Q1Y0"/>
<dbReference type="EMBL" id="CP017921">
    <property type="protein sequence ID" value="APH38882.1"/>
    <property type="molecule type" value="Genomic_DNA"/>
</dbReference>
<organism evidence="1 4">
    <name type="scientific">Methanohalophilus halophilus</name>
    <dbReference type="NCBI Taxonomy" id="2177"/>
    <lineage>
        <taxon>Archaea</taxon>
        <taxon>Methanobacteriati</taxon>
        <taxon>Methanobacteriota</taxon>
        <taxon>Stenosarchaea group</taxon>
        <taxon>Methanomicrobia</taxon>
        <taxon>Methanosarcinales</taxon>
        <taxon>Methanosarcinaceae</taxon>
        <taxon>Methanohalophilus</taxon>
    </lineage>
</organism>
<reference evidence="1 4" key="1">
    <citation type="submission" date="2016-10" db="EMBL/GenBank/DDBJ databases">
        <title>Methanohalophilus halophilus.</title>
        <authorList>
            <person name="L'haridon S."/>
        </authorList>
    </citation>
    <scope>NUCLEOTIDE SEQUENCE [LARGE SCALE GENOMIC DNA]</scope>
    <source>
        <strain evidence="1 4">Z-7982</strain>
    </source>
</reference>
<evidence type="ECO:0000313" key="3">
    <source>
        <dbReference type="EMBL" id="SDW68321.1"/>
    </source>
</evidence>
<evidence type="ECO:0000313" key="6">
    <source>
        <dbReference type="Proteomes" id="UP000267921"/>
    </source>
</evidence>
<dbReference type="Proteomes" id="UP000267921">
    <property type="component" value="Unassembled WGS sequence"/>
</dbReference>
<keyword evidence="4" id="KW-1185">Reference proteome</keyword>
<dbReference type="STRING" id="2177.BHR79_04840"/>
<proteinExistence type="predicted"/>
<reference evidence="2 6" key="3">
    <citation type="submission" date="2018-10" db="EMBL/GenBank/DDBJ databases">
        <title>Cultivation of a novel Methanohalophilus strain from Kebrit Deep of the Red Sea and a genomic comparison of members of the genus Methanohalophilus.</title>
        <authorList>
            <person name="Guan Y."/>
            <person name="Ngugi D.K."/>
            <person name="Stingl U."/>
        </authorList>
    </citation>
    <scope>NUCLEOTIDE SEQUENCE [LARGE SCALE GENOMIC DNA]</scope>
    <source>
        <strain evidence="2 6">DSM 3094</strain>
    </source>
</reference>
<name>A0A1L3Q1Y0_9EURY</name>
<dbReference type="Proteomes" id="UP000186879">
    <property type="component" value="Chromosome"/>
</dbReference>
<reference evidence="3 5" key="2">
    <citation type="submission" date="2016-10" db="EMBL/GenBank/DDBJ databases">
        <authorList>
            <person name="de Groot N.N."/>
        </authorList>
    </citation>
    <scope>NUCLEOTIDE SEQUENCE [LARGE SCALE GENOMIC DNA]</scope>
    <source>
        <strain evidence="3 5">Z-7982</strain>
    </source>
</reference>
<dbReference type="RefSeq" id="WP_072561324.1">
    <property type="nucleotide sequence ID" value="NZ_CP017921.1"/>
</dbReference>
<dbReference type="PANTHER" id="PTHR35866">
    <property type="entry name" value="PUTATIVE-RELATED"/>
    <property type="match status" value="1"/>
</dbReference>
<evidence type="ECO:0000313" key="1">
    <source>
        <dbReference type="EMBL" id="APH38882.1"/>
    </source>
</evidence>
<dbReference type="Pfam" id="PF03692">
    <property type="entry name" value="CxxCxxCC"/>
    <property type="match status" value="1"/>
</dbReference>
<dbReference type="OrthoDB" id="36424at2157"/>
<evidence type="ECO:0000313" key="2">
    <source>
        <dbReference type="EMBL" id="RNI07491.1"/>
    </source>
</evidence>
<evidence type="ECO:0000313" key="5">
    <source>
        <dbReference type="Proteomes" id="UP000198669"/>
    </source>
</evidence>
<protein>
    <submittedName>
        <fullName evidence="1">Fe-S oxidoreductase</fullName>
    </submittedName>
    <submittedName>
        <fullName evidence="2">YkgJ family cysteine cluster protein</fullName>
    </submittedName>
</protein>
<dbReference type="Proteomes" id="UP000198669">
    <property type="component" value="Unassembled WGS sequence"/>
</dbReference>
<evidence type="ECO:0000313" key="4">
    <source>
        <dbReference type="Proteomes" id="UP000186879"/>
    </source>
</evidence>
<gene>
    <name evidence="1" type="ORF">BHR79_04840</name>
    <name evidence="2" type="ORF">EFE40_09885</name>
    <name evidence="3" type="ORF">SAMN04515625_1404</name>
</gene>
<dbReference type="EMBL" id="RJJG01000008">
    <property type="protein sequence ID" value="RNI07491.1"/>
    <property type="molecule type" value="Genomic_DNA"/>
</dbReference>
<dbReference type="InterPro" id="IPR005358">
    <property type="entry name" value="Puta_zinc/iron-chelating_dom"/>
</dbReference>
<dbReference type="PANTHER" id="PTHR35866:SF1">
    <property type="entry name" value="YKGJ FAMILY CYSTEINE CLUSTER PROTEIN"/>
    <property type="match status" value="1"/>
</dbReference>
<sequence length="234" mass="27423">MQIALISKELAQARSDLSAVEAYPFEELVDIIKDVGFECSRCTRCCTRDYNDHVFLLEKDVERIEMIDPSKITPAPYFDYCDNKGNFYVQGYALTYKNDGTCVFLGEDGLCTIYKQRPAICSIYPYMLNREPDKRGKLLWRHVAGLNEHGYYHCEMTEKGAMYMAKDVVEYETGFLQHRIDFLTTLLSHFRENKLKPSQRQYERQMKKYNSGKEIVVNIYHCGQFHTHRIADRS</sequence>
<dbReference type="GeneID" id="30583066"/>
<dbReference type="KEGG" id="mhaz:BHR79_04840"/>
<dbReference type="EMBL" id="FNMU01000004">
    <property type="protein sequence ID" value="SDW68321.1"/>
    <property type="molecule type" value="Genomic_DNA"/>
</dbReference>